<dbReference type="AlphaFoldDB" id="A0A9Q0N0Y4"/>
<evidence type="ECO:0000313" key="3">
    <source>
        <dbReference type="Proteomes" id="UP001151699"/>
    </source>
</evidence>
<feature type="non-terminal residue" evidence="2">
    <location>
        <position position="78"/>
    </location>
</feature>
<evidence type="ECO:0000313" key="2">
    <source>
        <dbReference type="EMBL" id="KAJ6641615.1"/>
    </source>
</evidence>
<dbReference type="Proteomes" id="UP001151699">
    <property type="component" value="Chromosome B"/>
</dbReference>
<sequence>MGFDNSDIDDIKNTSFDSNDREAEELLKRWEEQNHTAADLFVVLARARSYGAMNTIKGLVSKRLIRHIQATELRIEIA</sequence>
<dbReference type="SUPFAM" id="SSF47986">
    <property type="entry name" value="DEATH domain"/>
    <property type="match status" value="1"/>
</dbReference>
<dbReference type="Pfam" id="PF00531">
    <property type="entry name" value="Death"/>
    <property type="match status" value="1"/>
</dbReference>
<proteinExistence type="predicted"/>
<dbReference type="InterPro" id="IPR011029">
    <property type="entry name" value="DEATH-like_dom_sf"/>
</dbReference>
<gene>
    <name evidence="2" type="ORF">Bhyg_06555</name>
</gene>
<name>A0A9Q0N0Y4_9DIPT</name>
<dbReference type="EMBL" id="WJQU01000002">
    <property type="protein sequence ID" value="KAJ6641615.1"/>
    <property type="molecule type" value="Genomic_DNA"/>
</dbReference>
<dbReference type="OrthoDB" id="4062651at2759"/>
<feature type="domain" description="Death" evidence="1">
    <location>
        <begin position="1"/>
        <end position="60"/>
    </location>
</feature>
<reference evidence="2" key="1">
    <citation type="submission" date="2022-07" db="EMBL/GenBank/DDBJ databases">
        <authorList>
            <person name="Trinca V."/>
            <person name="Uliana J.V.C."/>
            <person name="Torres T.T."/>
            <person name="Ward R.J."/>
            <person name="Monesi N."/>
        </authorList>
    </citation>
    <scope>NUCLEOTIDE SEQUENCE</scope>
    <source>
        <strain evidence="2">HSMRA1968</strain>
        <tissue evidence="2">Whole embryos</tissue>
    </source>
</reference>
<keyword evidence="3" id="KW-1185">Reference proteome</keyword>
<accession>A0A9Q0N0Y4</accession>
<dbReference type="Gene3D" id="1.20.5.530">
    <property type="entry name" value="Single helix bin"/>
    <property type="match status" value="1"/>
</dbReference>
<comment type="caution">
    <text evidence="2">The sequence shown here is derived from an EMBL/GenBank/DDBJ whole genome shotgun (WGS) entry which is preliminary data.</text>
</comment>
<dbReference type="GO" id="GO:0007165">
    <property type="term" value="P:signal transduction"/>
    <property type="evidence" value="ECO:0007669"/>
    <property type="project" value="InterPro"/>
</dbReference>
<dbReference type="PROSITE" id="PS50017">
    <property type="entry name" value="DEATH_DOMAIN"/>
    <property type="match status" value="1"/>
</dbReference>
<organism evidence="2 3">
    <name type="scientific">Pseudolycoriella hygida</name>
    <dbReference type="NCBI Taxonomy" id="35572"/>
    <lineage>
        <taxon>Eukaryota</taxon>
        <taxon>Metazoa</taxon>
        <taxon>Ecdysozoa</taxon>
        <taxon>Arthropoda</taxon>
        <taxon>Hexapoda</taxon>
        <taxon>Insecta</taxon>
        <taxon>Pterygota</taxon>
        <taxon>Neoptera</taxon>
        <taxon>Endopterygota</taxon>
        <taxon>Diptera</taxon>
        <taxon>Nematocera</taxon>
        <taxon>Sciaroidea</taxon>
        <taxon>Sciaridae</taxon>
        <taxon>Pseudolycoriella</taxon>
    </lineage>
</organism>
<protein>
    <recommendedName>
        <fullName evidence="1">Death domain-containing protein</fullName>
    </recommendedName>
</protein>
<dbReference type="InterPro" id="IPR000488">
    <property type="entry name" value="Death_dom"/>
</dbReference>
<evidence type="ECO:0000259" key="1">
    <source>
        <dbReference type="PROSITE" id="PS50017"/>
    </source>
</evidence>